<organism evidence="5">
    <name type="scientific">Mantoniella tinhauana virus 1</name>
    <dbReference type="NCBI Taxonomy" id="3111543"/>
    <lineage>
        <taxon>Viruses</taxon>
    </lineage>
</organism>
<keyword evidence="3" id="KW-0560">Oxidoreductase</keyword>
<evidence type="ECO:0000256" key="2">
    <source>
        <dbReference type="ARBA" id="ARBA00022964"/>
    </source>
</evidence>
<comment type="similarity">
    <text evidence="1">Belongs to the aspartyl/asparaginyl beta-hydroxylase family.</text>
</comment>
<sequence length="191" mass="22598">MIMYDYFKAPIDALYFNNPLRPLVGMRNTLVDLIQWGARYDVKHFPGLWLIEAHFDKIRKEFLKSSPKKYYFHEEDPWFEVNEKYYYHKVKDFPLLNSLVNQIPSVYKETARFAVVEGPMVIAPHRAETNLLLRYHLTIQGNGDCTLYTESGSHVHDEGEAFIFDHARYHELIKTGDSKRVVLILDIHRCF</sequence>
<evidence type="ECO:0000256" key="1">
    <source>
        <dbReference type="ARBA" id="ARBA00007730"/>
    </source>
</evidence>
<dbReference type="GO" id="GO:0051213">
    <property type="term" value="F:dioxygenase activity"/>
    <property type="evidence" value="ECO:0007669"/>
    <property type="project" value="UniProtKB-KW"/>
</dbReference>
<dbReference type="PANTHER" id="PTHR46332">
    <property type="entry name" value="ASPARTATE BETA-HYDROXYLASE DOMAIN-CONTAINING PROTEIN 2"/>
    <property type="match status" value="1"/>
</dbReference>
<proteinExistence type="inferred from homology"/>
<dbReference type="InterPro" id="IPR051821">
    <property type="entry name" value="Asp/Asn_beta-hydroxylase"/>
</dbReference>
<dbReference type="SUPFAM" id="SSF51197">
    <property type="entry name" value="Clavaminate synthase-like"/>
    <property type="match status" value="1"/>
</dbReference>
<dbReference type="InterPro" id="IPR027443">
    <property type="entry name" value="IPNS-like_sf"/>
</dbReference>
<dbReference type="Pfam" id="PF05118">
    <property type="entry name" value="Asp_Arg_Hydrox"/>
    <property type="match status" value="1"/>
</dbReference>
<protein>
    <recommendedName>
        <fullName evidence="4">Aspartyl/asparaginy/proline hydroxylase domain-containing protein</fullName>
    </recommendedName>
</protein>
<dbReference type="EMBL" id="PP130629">
    <property type="protein sequence ID" value="XAO13396.1"/>
    <property type="molecule type" value="Genomic_DNA"/>
</dbReference>
<dbReference type="InterPro" id="IPR007803">
    <property type="entry name" value="Asp/Arg/Pro-Hydrxlase"/>
</dbReference>
<evidence type="ECO:0000256" key="3">
    <source>
        <dbReference type="ARBA" id="ARBA00023002"/>
    </source>
</evidence>
<evidence type="ECO:0000313" key="5">
    <source>
        <dbReference type="EMBL" id="XAO13396.1"/>
    </source>
</evidence>
<name>A0AB38ZM35_9VIRU</name>
<dbReference type="Gene3D" id="2.60.120.330">
    <property type="entry name" value="B-lactam Antibiotic, Isopenicillin N Synthase, Chain"/>
    <property type="match status" value="1"/>
</dbReference>
<dbReference type="PANTHER" id="PTHR46332:SF5">
    <property type="entry name" value="ASPARTATE BETA-HYDROXYLASE DOMAIN CONTAINING 2"/>
    <property type="match status" value="1"/>
</dbReference>
<keyword evidence="2" id="KW-0223">Dioxygenase</keyword>
<feature type="domain" description="Aspartyl/asparaginy/proline hydroxylase" evidence="4">
    <location>
        <begin position="84"/>
        <end position="189"/>
    </location>
</feature>
<evidence type="ECO:0000259" key="4">
    <source>
        <dbReference type="Pfam" id="PF05118"/>
    </source>
</evidence>
<accession>A0AB38ZM35</accession>
<reference evidence="5" key="1">
    <citation type="submission" date="2024-01" db="EMBL/GenBank/DDBJ databases">
        <title>Genomic and biogeographic characterisation of Mantoniella tinhauana virus 1, the first discovered Mantoniella-infecting prasinovirus.</title>
        <authorList>
            <person name="Rey Redondo E."/>
            <person name="Yung C.C.M."/>
        </authorList>
    </citation>
    <scope>NUCLEOTIDE SEQUENCE</scope>
    <source>
        <strain evidence="5">Lau Fau Shan</strain>
    </source>
</reference>